<evidence type="ECO:0000256" key="1">
    <source>
        <dbReference type="SAM" id="SignalP"/>
    </source>
</evidence>
<evidence type="ECO:0000313" key="3">
    <source>
        <dbReference type="Proteomes" id="UP001529380"/>
    </source>
</evidence>
<dbReference type="SUPFAM" id="SSF63825">
    <property type="entry name" value="YWTD domain"/>
    <property type="match status" value="1"/>
</dbReference>
<evidence type="ECO:0008006" key="4">
    <source>
        <dbReference type="Google" id="ProtNLM"/>
    </source>
</evidence>
<feature type="chain" id="PRO_5045448544" description="Lipoprotein" evidence="1">
    <location>
        <begin position="23"/>
        <end position="412"/>
    </location>
</feature>
<protein>
    <recommendedName>
        <fullName evidence="4">Lipoprotein</fullName>
    </recommendedName>
</protein>
<organism evidence="2 3">
    <name type="scientific">Allofournierella massiliensis</name>
    <dbReference type="NCBI Taxonomy" id="1650663"/>
    <lineage>
        <taxon>Bacteria</taxon>
        <taxon>Bacillati</taxon>
        <taxon>Bacillota</taxon>
        <taxon>Clostridia</taxon>
        <taxon>Eubacteriales</taxon>
        <taxon>Oscillospiraceae</taxon>
        <taxon>Allofournierella</taxon>
    </lineage>
</organism>
<keyword evidence="3" id="KW-1185">Reference proteome</keyword>
<dbReference type="PROSITE" id="PS51257">
    <property type="entry name" value="PROKAR_LIPOPROTEIN"/>
    <property type="match status" value="1"/>
</dbReference>
<dbReference type="RefSeq" id="WP_289600302.1">
    <property type="nucleotide sequence ID" value="NZ_JAUDCL010000021.1"/>
</dbReference>
<reference evidence="2 3" key="1">
    <citation type="submission" date="2023-06" db="EMBL/GenBank/DDBJ databases">
        <title>Identification and characterization of horizontal gene transfer across gut microbiota members of farm animals based on homology search.</title>
        <authorList>
            <person name="Schwarzerova J."/>
            <person name="Nykrynova M."/>
            <person name="Jureckova K."/>
            <person name="Cejkova D."/>
            <person name="Rychlik I."/>
        </authorList>
    </citation>
    <scope>NUCLEOTIDE SEQUENCE [LARGE SCALE GENOMIC DNA]</scope>
    <source>
        <strain evidence="2 3">ET340</strain>
    </source>
</reference>
<comment type="caution">
    <text evidence="2">The sequence shown here is derived from an EMBL/GenBank/DDBJ whole genome shotgun (WGS) entry which is preliminary data.</text>
</comment>
<evidence type="ECO:0000313" key="2">
    <source>
        <dbReference type="EMBL" id="MDM8201867.1"/>
    </source>
</evidence>
<proteinExistence type="predicted"/>
<accession>A0ABT7USL3</accession>
<keyword evidence="1" id="KW-0732">Signal</keyword>
<dbReference type="Proteomes" id="UP001529380">
    <property type="component" value="Unassembled WGS sequence"/>
</dbReference>
<sequence>MKSPKPLFALALAACLALSGCAAPEAAPGQPAAAWPGSDTPITHVAYLDSFSEYAASSDGLYTVSQVRLGGQNLFYVDASSRQETYLCAVPNCTHDSEACTSWLPLDGGYGSGLFFANGHLYAVQNSTTQSHGPRILQLDPDGANRKTVLELQDGERFLGSIFGYGSSFLMEVTGVDENGGSHSRLERIDPATGAREVVLEYPEQERQVFQLMGAAGTRLVYLCIDYEQRQYFTVDLSSPGASLEHWQDNLLGPAHDNVTTYCTIQGDYFCTYDANTGRLGYQNLLTGESREFDAPALAEGERLFGLVHFFDGRFALTLDDAQNNVAWALLDTESGQLTGMRYLPTQENAHMIVADLGDQLICRVRDGELPLKGQEQENLVGELGYYSVYTVLTKEEFLQGADGEEIPFPGA</sequence>
<name>A0ABT7USL3_9FIRM</name>
<gene>
    <name evidence="2" type="ORF">QUW08_11280</name>
</gene>
<feature type="signal peptide" evidence="1">
    <location>
        <begin position="1"/>
        <end position="22"/>
    </location>
</feature>
<dbReference type="EMBL" id="JAUDCL010000021">
    <property type="protein sequence ID" value="MDM8201867.1"/>
    <property type="molecule type" value="Genomic_DNA"/>
</dbReference>